<keyword evidence="9 11" id="KW-0539">Nucleus</keyword>
<evidence type="ECO:0000256" key="8">
    <source>
        <dbReference type="ARBA" id="ARBA00023187"/>
    </source>
</evidence>
<keyword evidence="7 11" id="KW-0694">RNA-binding</keyword>
<dbReference type="GO" id="GO:1990726">
    <property type="term" value="C:Lsm1-7-Pat1 complex"/>
    <property type="evidence" value="ECO:0007669"/>
    <property type="project" value="TreeGrafter"/>
</dbReference>
<dbReference type="SMART" id="SM00651">
    <property type="entry name" value="Sm"/>
    <property type="match status" value="1"/>
</dbReference>
<dbReference type="InterPro" id="IPR033871">
    <property type="entry name" value="LSm5"/>
</dbReference>
<feature type="domain" description="Sm" evidence="12">
    <location>
        <begin position="18"/>
        <end position="96"/>
    </location>
</feature>
<keyword evidence="5" id="KW-0819">tRNA processing</keyword>
<evidence type="ECO:0000256" key="1">
    <source>
        <dbReference type="ARBA" id="ARBA00004123"/>
    </source>
</evidence>
<evidence type="ECO:0000256" key="4">
    <source>
        <dbReference type="ARBA" id="ARBA00022664"/>
    </source>
</evidence>
<dbReference type="GO" id="GO:0008033">
    <property type="term" value="P:tRNA processing"/>
    <property type="evidence" value="ECO:0007669"/>
    <property type="project" value="UniProtKB-KW"/>
</dbReference>
<dbReference type="Proteomes" id="UP000198341">
    <property type="component" value="Chromosome 4"/>
</dbReference>
<dbReference type="Gene3D" id="2.30.30.100">
    <property type="match status" value="1"/>
</dbReference>
<dbReference type="KEGG" id="bpg:Bathy04g03020"/>
<keyword evidence="8 11" id="KW-0508">mRNA splicing</keyword>
<keyword evidence="10 11" id="KW-0687">Ribonucleoprotein</keyword>
<dbReference type="eggNOG" id="KOG1775">
    <property type="taxonomic scope" value="Eukaryota"/>
</dbReference>
<gene>
    <name evidence="11" type="primary">LSM5</name>
    <name evidence="13" type="ORF">Bathy04g03020</name>
</gene>
<dbReference type="GO" id="GO:0005681">
    <property type="term" value="C:spliceosomal complex"/>
    <property type="evidence" value="ECO:0007669"/>
    <property type="project" value="UniProtKB-KW"/>
</dbReference>
<dbReference type="PANTHER" id="PTHR20971:SF0">
    <property type="entry name" value="U6 SNRNA-ASSOCIATED SM-LIKE PROTEIN LSM5"/>
    <property type="match status" value="1"/>
</dbReference>
<dbReference type="CDD" id="cd01732">
    <property type="entry name" value="LSm5"/>
    <property type="match status" value="1"/>
</dbReference>
<name>K8EDD5_9CHLO</name>
<dbReference type="GO" id="GO:0046540">
    <property type="term" value="C:U4/U6 x U5 tri-snRNP complex"/>
    <property type="evidence" value="ECO:0007669"/>
    <property type="project" value="TreeGrafter"/>
</dbReference>
<evidence type="ECO:0000256" key="3">
    <source>
        <dbReference type="ARBA" id="ARBA00022552"/>
    </source>
</evidence>
<dbReference type="SUPFAM" id="SSF50182">
    <property type="entry name" value="Sm-like ribonucleoproteins"/>
    <property type="match status" value="1"/>
</dbReference>
<evidence type="ECO:0000313" key="14">
    <source>
        <dbReference type="Proteomes" id="UP000198341"/>
    </source>
</evidence>
<dbReference type="InterPro" id="IPR001163">
    <property type="entry name" value="Sm_dom_euk/arc"/>
</dbReference>
<reference evidence="13 14" key="1">
    <citation type="submission" date="2011-10" db="EMBL/GenBank/DDBJ databases">
        <authorList>
            <person name="Genoscope - CEA"/>
        </authorList>
    </citation>
    <scope>NUCLEOTIDE SEQUENCE [LARGE SCALE GENOMIC DNA]</scope>
    <source>
        <strain evidence="13 14">RCC 1105</strain>
    </source>
</reference>
<dbReference type="OrthoDB" id="429711at2759"/>
<evidence type="ECO:0000256" key="7">
    <source>
        <dbReference type="ARBA" id="ARBA00022884"/>
    </source>
</evidence>
<dbReference type="PROSITE" id="PS52002">
    <property type="entry name" value="SM"/>
    <property type="match status" value="1"/>
</dbReference>
<dbReference type="AlphaFoldDB" id="K8EDD5"/>
<dbReference type="GO" id="GO:0005688">
    <property type="term" value="C:U6 snRNP"/>
    <property type="evidence" value="ECO:0007669"/>
    <property type="project" value="UniProtKB-ARBA"/>
</dbReference>
<evidence type="ECO:0000256" key="6">
    <source>
        <dbReference type="ARBA" id="ARBA00022728"/>
    </source>
</evidence>
<keyword evidence="3" id="KW-0698">rRNA processing</keyword>
<dbReference type="GeneID" id="19016328"/>
<comment type="subcellular location">
    <subcellularLocation>
        <location evidence="1 11">Nucleus</location>
    </subcellularLocation>
</comment>
<dbReference type="GO" id="GO:0003723">
    <property type="term" value="F:RNA binding"/>
    <property type="evidence" value="ECO:0007669"/>
    <property type="project" value="UniProtKB-KW"/>
</dbReference>
<evidence type="ECO:0000259" key="12">
    <source>
        <dbReference type="PROSITE" id="PS52002"/>
    </source>
</evidence>
<keyword evidence="14" id="KW-1185">Reference proteome</keyword>
<sequence length="97" mass="10725">MALPTKQSAAPNNPSLLLPSELVDKCVNEKVWIIMKNGHKEFTGTLKGFDVYVNCVLEDAIEYDRDQESGKETTKNLESILLNGNNICMIVPGGERS</sequence>
<evidence type="ECO:0000256" key="9">
    <source>
        <dbReference type="ARBA" id="ARBA00023242"/>
    </source>
</evidence>
<dbReference type="EMBL" id="FO082275">
    <property type="protein sequence ID" value="CCO15984.1"/>
    <property type="molecule type" value="Genomic_DNA"/>
</dbReference>
<comment type="subunit">
    <text evidence="11">LSm subunits form a heteromer with a doughnut shape.</text>
</comment>
<evidence type="ECO:0000256" key="2">
    <source>
        <dbReference type="ARBA" id="ARBA00006850"/>
    </source>
</evidence>
<dbReference type="GO" id="GO:0006364">
    <property type="term" value="P:rRNA processing"/>
    <property type="evidence" value="ECO:0007669"/>
    <property type="project" value="UniProtKB-KW"/>
</dbReference>
<dbReference type="STRING" id="41875.K8EDD5"/>
<dbReference type="RefSeq" id="XP_007513459.1">
    <property type="nucleotide sequence ID" value="XM_007513397.1"/>
</dbReference>
<keyword evidence="4 11" id="KW-0507">mRNA processing</keyword>
<dbReference type="Pfam" id="PF01423">
    <property type="entry name" value="LSM"/>
    <property type="match status" value="1"/>
</dbReference>
<evidence type="ECO:0000313" key="13">
    <source>
        <dbReference type="EMBL" id="CCO15984.1"/>
    </source>
</evidence>
<organism evidence="13 14">
    <name type="scientific">Bathycoccus prasinos</name>
    <dbReference type="NCBI Taxonomy" id="41875"/>
    <lineage>
        <taxon>Eukaryota</taxon>
        <taxon>Viridiplantae</taxon>
        <taxon>Chlorophyta</taxon>
        <taxon>Mamiellophyceae</taxon>
        <taxon>Mamiellales</taxon>
        <taxon>Bathycoccaceae</taxon>
        <taxon>Bathycoccus</taxon>
    </lineage>
</organism>
<dbReference type="GO" id="GO:0000398">
    <property type="term" value="P:mRNA splicing, via spliceosome"/>
    <property type="evidence" value="ECO:0007669"/>
    <property type="project" value="TreeGrafter"/>
</dbReference>
<dbReference type="InterPro" id="IPR047575">
    <property type="entry name" value="Sm"/>
</dbReference>
<evidence type="ECO:0000256" key="11">
    <source>
        <dbReference type="RuleBase" id="RU365055"/>
    </source>
</evidence>
<evidence type="ECO:0000256" key="5">
    <source>
        <dbReference type="ARBA" id="ARBA00022694"/>
    </source>
</evidence>
<dbReference type="InterPro" id="IPR010920">
    <property type="entry name" value="LSM_dom_sf"/>
</dbReference>
<dbReference type="FunFam" id="2.30.30.100:FF:000067">
    <property type="entry name" value="U6 snRNA-associated Sm-like protein LSm5"/>
    <property type="match status" value="1"/>
</dbReference>
<accession>K8EDD5</accession>
<keyword evidence="6 11" id="KW-0747">Spliceosome</keyword>
<dbReference type="PANTHER" id="PTHR20971">
    <property type="entry name" value="U6 SNRNA-ASSOCIATED PROTEIN"/>
    <property type="match status" value="1"/>
</dbReference>
<comment type="function">
    <text evidence="11">Plays a role in U6 snRNP assembly and function. Binds to the 3' end of U6 snRNA.</text>
</comment>
<proteinExistence type="inferred from homology"/>
<comment type="similarity">
    <text evidence="2 11">Belongs to the snRNP Sm proteins family.</text>
</comment>
<evidence type="ECO:0000256" key="10">
    <source>
        <dbReference type="ARBA" id="ARBA00023274"/>
    </source>
</evidence>
<protein>
    <recommendedName>
        <fullName evidence="11">U6 snRNA-associated Sm-like protein LSm5</fullName>
    </recommendedName>
</protein>